<feature type="transmembrane region" description="Helical" evidence="1">
    <location>
        <begin position="60"/>
        <end position="82"/>
    </location>
</feature>
<comment type="caution">
    <text evidence="2">The sequence shown here is derived from an EMBL/GenBank/DDBJ whole genome shotgun (WGS) entry which is preliminary data.</text>
</comment>
<evidence type="ECO:0000313" key="2">
    <source>
        <dbReference type="EMBL" id="RSL30934.1"/>
    </source>
</evidence>
<gene>
    <name evidence="2" type="ORF">D7Z54_23505</name>
</gene>
<sequence length="168" mass="19264">MFVSILEIMLVGLVTGAACVYTPHKQKMLSMLFILLFVCVFYLGFLLSSNQLIHGEGMPWVFAVLRIIIATGLTASAFICFIPYHGFFHSQSKYIWMAASSLFFFTGWHAGHWYSSLYFFIAFLIIYIIFFIGGNTIQSVFQFKMRQKSFVAFTPFLILLLFSIVLLL</sequence>
<keyword evidence="1" id="KW-1133">Transmembrane helix</keyword>
<dbReference type="OrthoDB" id="2945487at2"/>
<dbReference type="Proteomes" id="UP000275076">
    <property type="component" value="Unassembled WGS sequence"/>
</dbReference>
<dbReference type="EMBL" id="RBVX01000030">
    <property type="protein sequence ID" value="RSL30934.1"/>
    <property type="molecule type" value="Genomic_DNA"/>
</dbReference>
<name>A0A3R9WPR5_9BACI</name>
<organism evidence="2 3">
    <name type="scientific">Salibacterium salarium</name>
    <dbReference type="NCBI Taxonomy" id="284579"/>
    <lineage>
        <taxon>Bacteria</taxon>
        <taxon>Bacillati</taxon>
        <taxon>Bacillota</taxon>
        <taxon>Bacilli</taxon>
        <taxon>Bacillales</taxon>
        <taxon>Bacillaceae</taxon>
    </lineage>
</organism>
<feature type="transmembrane region" description="Helical" evidence="1">
    <location>
        <begin position="6"/>
        <end position="22"/>
    </location>
</feature>
<accession>A0A3R9WPR5</accession>
<feature type="transmembrane region" description="Helical" evidence="1">
    <location>
        <begin position="117"/>
        <end position="137"/>
    </location>
</feature>
<keyword evidence="1" id="KW-0812">Transmembrane</keyword>
<dbReference type="RefSeq" id="WP_125559648.1">
    <property type="nucleotide sequence ID" value="NZ_RBVX01000030.1"/>
</dbReference>
<evidence type="ECO:0000256" key="1">
    <source>
        <dbReference type="SAM" id="Phobius"/>
    </source>
</evidence>
<reference evidence="2 3" key="1">
    <citation type="submission" date="2018-10" db="EMBL/GenBank/DDBJ databases">
        <title>Draft genome sequence of Bacillus salarius IM0101, isolated from a hypersaline soil in Inner Mongolia, China.</title>
        <authorList>
            <person name="Yamprayoonswat W."/>
            <person name="Boonvisut S."/>
            <person name="Jumpathong W."/>
            <person name="Sittihan S."/>
            <person name="Ruangsuj P."/>
            <person name="Wanthongcharoen S."/>
            <person name="Thongpramul N."/>
            <person name="Pimmason S."/>
            <person name="Yu B."/>
            <person name="Yasawong M."/>
        </authorList>
    </citation>
    <scope>NUCLEOTIDE SEQUENCE [LARGE SCALE GENOMIC DNA]</scope>
    <source>
        <strain evidence="2 3">IM0101</strain>
    </source>
</reference>
<feature type="transmembrane region" description="Helical" evidence="1">
    <location>
        <begin position="94"/>
        <end position="111"/>
    </location>
</feature>
<evidence type="ECO:0000313" key="3">
    <source>
        <dbReference type="Proteomes" id="UP000275076"/>
    </source>
</evidence>
<feature type="transmembrane region" description="Helical" evidence="1">
    <location>
        <begin position="29"/>
        <end position="48"/>
    </location>
</feature>
<keyword evidence="3" id="KW-1185">Reference proteome</keyword>
<feature type="transmembrane region" description="Helical" evidence="1">
    <location>
        <begin position="149"/>
        <end position="167"/>
    </location>
</feature>
<keyword evidence="1" id="KW-0472">Membrane</keyword>
<protein>
    <submittedName>
        <fullName evidence="2">Uncharacterized protein</fullName>
    </submittedName>
</protein>
<proteinExistence type="predicted"/>
<dbReference type="AlphaFoldDB" id="A0A3R9WPR5"/>